<reference evidence="1 2" key="1">
    <citation type="submission" date="2020-08" db="EMBL/GenBank/DDBJ databases">
        <title>The Agave Microbiome: Exploring the role of microbial communities in plant adaptations to desert environments.</title>
        <authorList>
            <person name="Partida-Martinez L.P."/>
        </authorList>
    </citation>
    <scope>NUCLEOTIDE SEQUENCE [LARGE SCALE GENOMIC DNA]</scope>
    <source>
        <strain evidence="1 2">AS2.23</strain>
    </source>
</reference>
<evidence type="ECO:0000313" key="2">
    <source>
        <dbReference type="Proteomes" id="UP000533269"/>
    </source>
</evidence>
<organism evidence="1 2">
    <name type="scientific">Kineococcus radiotolerans</name>
    <dbReference type="NCBI Taxonomy" id="131568"/>
    <lineage>
        <taxon>Bacteria</taxon>
        <taxon>Bacillati</taxon>
        <taxon>Actinomycetota</taxon>
        <taxon>Actinomycetes</taxon>
        <taxon>Kineosporiales</taxon>
        <taxon>Kineosporiaceae</taxon>
        <taxon>Kineococcus</taxon>
    </lineage>
</organism>
<gene>
    <name evidence="1" type="ORF">FHR75_004490</name>
</gene>
<comment type="caution">
    <text evidence="1">The sequence shown here is derived from an EMBL/GenBank/DDBJ whole genome shotgun (WGS) entry which is preliminary data.</text>
</comment>
<name>A0A7W4XZJ9_KINRA</name>
<dbReference type="AlphaFoldDB" id="A0A7W4XZJ9"/>
<proteinExistence type="predicted"/>
<reference evidence="1 2" key="2">
    <citation type="submission" date="2020-08" db="EMBL/GenBank/DDBJ databases">
        <authorList>
            <person name="Partida-Martinez L."/>
            <person name="Huntemann M."/>
            <person name="Clum A."/>
            <person name="Wang J."/>
            <person name="Palaniappan K."/>
            <person name="Ritter S."/>
            <person name="Chen I.-M."/>
            <person name="Stamatis D."/>
            <person name="Reddy T."/>
            <person name="O'Malley R."/>
            <person name="Daum C."/>
            <person name="Shapiro N."/>
            <person name="Ivanova N."/>
            <person name="Kyrpides N."/>
            <person name="Woyke T."/>
        </authorList>
    </citation>
    <scope>NUCLEOTIDE SEQUENCE [LARGE SCALE GENOMIC DNA]</scope>
    <source>
        <strain evidence="1 2">AS2.23</strain>
    </source>
</reference>
<dbReference type="EMBL" id="JACHVY010000013">
    <property type="protein sequence ID" value="MBB2903647.1"/>
    <property type="molecule type" value="Genomic_DNA"/>
</dbReference>
<evidence type="ECO:0000313" key="1">
    <source>
        <dbReference type="EMBL" id="MBB2903647.1"/>
    </source>
</evidence>
<dbReference type="RefSeq" id="WP_183393245.1">
    <property type="nucleotide sequence ID" value="NZ_JACHVY010000013.1"/>
</dbReference>
<sequence length="119" mass="13129">MVLDHSGYPLRRGEPEYTDDDRFWDGTRLHHLIHDDVAKRQGVLLSTADVVVLNSMGCCPGTGHCGSKVIASEKARRRLAAAGFVRFEEPEGTLQHWEADDGTTLALLVGEVTRPFLGQ</sequence>
<dbReference type="Proteomes" id="UP000533269">
    <property type="component" value="Unassembled WGS sequence"/>
</dbReference>
<protein>
    <submittedName>
        <fullName evidence="1">Uncharacterized protein</fullName>
    </submittedName>
</protein>
<accession>A0A7W4XZJ9</accession>